<dbReference type="GO" id="GO:0017148">
    <property type="term" value="P:negative regulation of translation"/>
    <property type="evidence" value="ECO:0007669"/>
    <property type="project" value="UniProtKB-UniRule"/>
</dbReference>
<dbReference type="InterPro" id="IPR004394">
    <property type="entry name" value="Iojap/RsfS/C7orf30"/>
</dbReference>
<dbReference type="PATRIC" id="fig|1703772.3.peg.295"/>
<sequence>MSDPIALAKALANLIDEKKGSDIVIFDLRNLSPITDFFVIANGLSDIHLETIAQYLMEYEKPNHVEGLGVATWVLLDFIDVIVHLFLKETREFYGLERLWGDAARIELQYD</sequence>
<keyword evidence="2" id="KW-0963">Cytoplasm</keyword>
<evidence type="ECO:0000256" key="2">
    <source>
        <dbReference type="HAMAP-Rule" id="MF_01477"/>
    </source>
</evidence>
<dbReference type="InterPro" id="IPR043519">
    <property type="entry name" value="NT_sf"/>
</dbReference>
<keyword evidence="2" id="KW-0678">Repressor</keyword>
<dbReference type="Pfam" id="PF02410">
    <property type="entry name" value="RsfS"/>
    <property type="match status" value="1"/>
</dbReference>
<dbReference type="Proteomes" id="UP000051012">
    <property type="component" value="Unassembled WGS sequence"/>
</dbReference>
<comment type="caution">
    <text evidence="3">The sequence shown here is derived from an EMBL/GenBank/DDBJ whole genome shotgun (WGS) entry which is preliminary data.</text>
</comment>
<dbReference type="GO" id="GO:0005737">
    <property type="term" value="C:cytoplasm"/>
    <property type="evidence" value="ECO:0007669"/>
    <property type="project" value="UniProtKB-SubCell"/>
</dbReference>
<protein>
    <recommendedName>
        <fullName evidence="2">Ribosomal silencing factor RsfS</fullName>
    </recommendedName>
</protein>
<evidence type="ECO:0000256" key="1">
    <source>
        <dbReference type="ARBA" id="ARBA00010574"/>
    </source>
</evidence>
<name>A0A0S7YI16_UNCT6</name>
<dbReference type="HAMAP" id="MF_01477">
    <property type="entry name" value="Iojap_RsfS"/>
    <property type="match status" value="1"/>
</dbReference>
<dbReference type="Gene3D" id="3.30.460.10">
    <property type="entry name" value="Beta Polymerase, domain 2"/>
    <property type="match status" value="1"/>
</dbReference>
<comment type="function">
    <text evidence="2">Functions as a ribosomal silencing factor. Interacts with ribosomal protein uL14 (rplN), blocking formation of intersubunit bridge B8. Prevents association of the 30S and 50S ribosomal subunits and the formation of functional ribosomes, thus repressing translation.</text>
</comment>
<dbReference type="NCBIfam" id="TIGR00090">
    <property type="entry name" value="rsfS_iojap_ybeB"/>
    <property type="match status" value="1"/>
</dbReference>
<accession>A0A0S7YI16</accession>
<organism evidence="3 4">
    <name type="scientific">candidate division TA06 bacterium DG_78</name>
    <dbReference type="NCBI Taxonomy" id="1703772"/>
    <lineage>
        <taxon>Bacteria</taxon>
        <taxon>Bacteria division TA06</taxon>
    </lineage>
</organism>
<dbReference type="AlphaFoldDB" id="A0A0S7YI16"/>
<dbReference type="GO" id="GO:0090071">
    <property type="term" value="P:negative regulation of ribosome biogenesis"/>
    <property type="evidence" value="ECO:0007669"/>
    <property type="project" value="UniProtKB-UniRule"/>
</dbReference>
<comment type="subunit">
    <text evidence="2">Interacts with ribosomal protein uL14 (rplN).</text>
</comment>
<comment type="subcellular location">
    <subcellularLocation>
        <location evidence="2">Cytoplasm</location>
    </subcellularLocation>
</comment>
<dbReference type="SUPFAM" id="SSF81301">
    <property type="entry name" value="Nucleotidyltransferase"/>
    <property type="match status" value="1"/>
</dbReference>
<proteinExistence type="inferred from homology"/>
<gene>
    <name evidence="2" type="primary">rsfS</name>
    <name evidence="3" type="ORF">AMJ52_00985</name>
</gene>
<dbReference type="GO" id="GO:0043023">
    <property type="term" value="F:ribosomal large subunit binding"/>
    <property type="evidence" value="ECO:0007669"/>
    <property type="project" value="TreeGrafter"/>
</dbReference>
<dbReference type="EMBL" id="LJNI01000007">
    <property type="protein sequence ID" value="KPJ74337.1"/>
    <property type="molecule type" value="Genomic_DNA"/>
</dbReference>
<evidence type="ECO:0000313" key="4">
    <source>
        <dbReference type="Proteomes" id="UP000051012"/>
    </source>
</evidence>
<keyword evidence="2" id="KW-0810">Translation regulation</keyword>
<reference evidence="3 4" key="1">
    <citation type="journal article" date="2015" name="Microbiome">
        <title>Genomic resolution of linkages in carbon, nitrogen, and sulfur cycling among widespread estuary sediment bacteria.</title>
        <authorList>
            <person name="Baker B.J."/>
            <person name="Lazar C.S."/>
            <person name="Teske A.P."/>
            <person name="Dick G.J."/>
        </authorList>
    </citation>
    <scope>NUCLEOTIDE SEQUENCE [LARGE SCALE GENOMIC DNA]</scope>
    <source>
        <strain evidence="3">DG_78</strain>
    </source>
</reference>
<dbReference type="GO" id="GO:0042256">
    <property type="term" value="P:cytosolic ribosome assembly"/>
    <property type="evidence" value="ECO:0007669"/>
    <property type="project" value="UniProtKB-UniRule"/>
</dbReference>
<dbReference type="PANTHER" id="PTHR21043:SF0">
    <property type="entry name" value="MITOCHONDRIAL ASSEMBLY OF RIBOSOMAL LARGE SUBUNIT PROTEIN 1"/>
    <property type="match status" value="1"/>
</dbReference>
<dbReference type="PANTHER" id="PTHR21043">
    <property type="entry name" value="IOJAP SUPERFAMILY ORTHOLOG"/>
    <property type="match status" value="1"/>
</dbReference>
<evidence type="ECO:0000313" key="3">
    <source>
        <dbReference type="EMBL" id="KPJ74337.1"/>
    </source>
</evidence>
<comment type="similarity">
    <text evidence="1 2">Belongs to the Iojap/RsfS family.</text>
</comment>